<reference evidence="3 4" key="1">
    <citation type="submission" date="2017-10" db="EMBL/GenBank/DDBJ databases">
        <title>Sequencing the genomes of 1000 actinobacteria strains.</title>
        <authorList>
            <person name="Klenk H.-P."/>
        </authorList>
    </citation>
    <scope>NUCLEOTIDE SEQUENCE [LARGE SCALE GENOMIC DNA]</scope>
    <source>
        <strain evidence="3 4">DSM 21574</strain>
    </source>
</reference>
<dbReference type="RefSeq" id="WP_245854816.1">
    <property type="nucleotide sequence ID" value="NZ_PDJH01000001.1"/>
</dbReference>
<dbReference type="EMBL" id="PDJH01000001">
    <property type="protein sequence ID" value="PFG37640.1"/>
    <property type="molecule type" value="Genomic_DNA"/>
</dbReference>
<dbReference type="InterPro" id="IPR013974">
    <property type="entry name" value="SAF"/>
</dbReference>
<evidence type="ECO:0000259" key="2">
    <source>
        <dbReference type="SMART" id="SM00858"/>
    </source>
</evidence>
<keyword evidence="1" id="KW-0812">Transmembrane</keyword>
<protein>
    <recommendedName>
        <fullName evidence="2">SAF domain-containing protein</fullName>
    </recommendedName>
</protein>
<proteinExistence type="predicted"/>
<dbReference type="Proteomes" id="UP000221394">
    <property type="component" value="Unassembled WGS sequence"/>
</dbReference>
<feature type="domain" description="SAF" evidence="2">
    <location>
        <begin position="55"/>
        <end position="117"/>
    </location>
</feature>
<feature type="transmembrane region" description="Helical" evidence="1">
    <location>
        <begin position="30"/>
        <end position="48"/>
    </location>
</feature>
<gene>
    <name evidence="3" type="ORF">ATL41_2407</name>
</gene>
<comment type="caution">
    <text evidence="3">The sequence shown here is derived from an EMBL/GenBank/DDBJ whole genome shotgun (WGS) entry which is preliminary data.</text>
</comment>
<organism evidence="3 4">
    <name type="scientific">Flavimobilis soli</name>
    <dbReference type="NCBI Taxonomy" id="442709"/>
    <lineage>
        <taxon>Bacteria</taxon>
        <taxon>Bacillati</taxon>
        <taxon>Actinomycetota</taxon>
        <taxon>Actinomycetes</taxon>
        <taxon>Micrococcales</taxon>
        <taxon>Jonesiaceae</taxon>
        <taxon>Flavimobilis</taxon>
    </lineage>
</organism>
<dbReference type="SMART" id="SM00858">
    <property type="entry name" value="SAF"/>
    <property type="match status" value="1"/>
</dbReference>
<accession>A0A2A9EHC7</accession>
<evidence type="ECO:0000313" key="3">
    <source>
        <dbReference type="EMBL" id="PFG37640.1"/>
    </source>
</evidence>
<dbReference type="CDD" id="cd11614">
    <property type="entry name" value="SAF_CpaB_FlgA_like"/>
    <property type="match status" value="1"/>
</dbReference>
<evidence type="ECO:0000256" key="1">
    <source>
        <dbReference type="SAM" id="Phobius"/>
    </source>
</evidence>
<evidence type="ECO:0000313" key="4">
    <source>
        <dbReference type="Proteomes" id="UP000221394"/>
    </source>
</evidence>
<keyword evidence="1" id="KW-0472">Membrane</keyword>
<dbReference type="AlphaFoldDB" id="A0A2A9EHC7"/>
<keyword evidence="1" id="KW-1133">Transmembrane helix</keyword>
<keyword evidence="4" id="KW-1185">Reference proteome</keyword>
<name>A0A2A9EHC7_9MICO</name>
<sequence>MTGVLMGTRDSLPAPAAPRLRRPGWRDPRLVLGIVLVAVSVGLGVAVVDGARTTVTVHAAARELTPGTTLAAADVRPVEIAADATAELYLAAEALAEGTVVLRGIGAGELVPRSALGAASAVSVRPVAVPAGPHLSAAVVAGSRVDLWHVPEQDEGAASPAPLVTGVEVAEVDRGGSTLSISSGAVVHVLVPAEDLPAVLAALAGPGEVTPVAVPGAAR</sequence>